<evidence type="ECO:0000313" key="2">
    <source>
        <dbReference type="EMBL" id="KAF2536247.1"/>
    </source>
</evidence>
<dbReference type="AlphaFoldDB" id="A0A8S9FUV7"/>
<organism evidence="2 3">
    <name type="scientific">Brassica cretica</name>
    <name type="common">Mustard</name>
    <dbReference type="NCBI Taxonomy" id="69181"/>
    <lineage>
        <taxon>Eukaryota</taxon>
        <taxon>Viridiplantae</taxon>
        <taxon>Streptophyta</taxon>
        <taxon>Embryophyta</taxon>
        <taxon>Tracheophyta</taxon>
        <taxon>Spermatophyta</taxon>
        <taxon>Magnoliopsida</taxon>
        <taxon>eudicotyledons</taxon>
        <taxon>Gunneridae</taxon>
        <taxon>Pentapetalae</taxon>
        <taxon>rosids</taxon>
        <taxon>malvids</taxon>
        <taxon>Brassicales</taxon>
        <taxon>Brassicaceae</taxon>
        <taxon>Brassiceae</taxon>
        <taxon>Brassica</taxon>
    </lineage>
</organism>
<name>A0A8S9FUV7_BRACR</name>
<accession>A0A8S9FUV7</accession>
<feature type="compositionally biased region" description="Low complexity" evidence="1">
    <location>
        <begin position="99"/>
        <end position="109"/>
    </location>
</feature>
<dbReference type="EMBL" id="QGKW02002228">
    <property type="protein sequence ID" value="KAF2536247.1"/>
    <property type="molecule type" value="Genomic_DNA"/>
</dbReference>
<feature type="region of interest" description="Disordered" evidence="1">
    <location>
        <begin position="99"/>
        <end position="135"/>
    </location>
</feature>
<comment type="caution">
    <text evidence="2">The sequence shown here is derived from an EMBL/GenBank/DDBJ whole genome shotgun (WGS) entry which is preliminary data.</text>
</comment>
<sequence>MSAPARNPDGGCMGDLESAHHTAMMDTVNLSRSQKLLVADATRLAREGSEDVAVRDATECTRDGQSGAVPVDSITLRARAVLSLSFPYLSKCYSLLSTHSSPSCSTMSSVQRLSRQQKGKSVAATSAPARNPDGGCTGDLESAHHTAMMDAVNLSCSQRLLVADAMRIAREGSENVAVRDATECARDGHSGAVPVDSITLRARAESGDLIIRPFFLFAPSD</sequence>
<evidence type="ECO:0000313" key="3">
    <source>
        <dbReference type="Proteomes" id="UP000712281"/>
    </source>
</evidence>
<reference evidence="2" key="1">
    <citation type="submission" date="2019-12" db="EMBL/GenBank/DDBJ databases">
        <title>Genome sequencing and annotation of Brassica cretica.</title>
        <authorList>
            <person name="Studholme D.J."/>
            <person name="Sarris P.F."/>
        </authorList>
    </citation>
    <scope>NUCLEOTIDE SEQUENCE</scope>
    <source>
        <strain evidence="2">PFS-001/15</strain>
        <tissue evidence="2">Leaf</tissue>
    </source>
</reference>
<gene>
    <name evidence="2" type="ORF">F2Q68_00020277</name>
</gene>
<dbReference type="Proteomes" id="UP000712281">
    <property type="component" value="Unassembled WGS sequence"/>
</dbReference>
<evidence type="ECO:0000256" key="1">
    <source>
        <dbReference type="SAM" id="MobiDB-lite"/>
    </source>
</evidence>
<proteinExistence type="predicted"/>
<protein>
    <submittedName>
        <fullName evidence="2">Uncharacterized protein</fullName>
    </submittedName>
</protein>